<reference evidence="2" key="1">
    <citation type="submission" date="2017-05" db="EMBL/GenBank/DDBJ databases">
        <authorList>
            <person name="Song R."/>
            <person name="Chenine A.L."/>
            <person name="Ruprecht R.M."/>
        </authorList>
    </citation>
    <scope>NUCLEOTIDE SEQUENCE</scope>
    <source>
        <strain evidence="2">Kingella_eburonensis</strain>
    </source>
</reference>
<evidence type="ECO:0000313" key="2">
    <source>
        <dbReference type="EMBL" id="SMQ13292.1"/>
    </source>
</evidence>
<dbReference type="RefSeq" id="WP_095063266.1">
    <property type="nucleotide sequence ID" value="NZ_FXUV02000058.1"/>
</dbReference>
<proteinExistence type="predicted"/>
<dbReference type="OrthoDB" id="784829at2"/>
<evidence type="ECO:0000313" key="4">
    <source>
        <dbReference type="Proteomes" id="UP000215450"/>
    </source>
</evidence>
<reference evidence="3 4" key="2">
    <citation type="submission" date="2017-06" db="EMBL/GenBank/DDBJ databases">
        <authorList>
            <person name="Kim H.J."/>
            <person name="Triplett B.A."/>
        </authorList>
    </citation>
    <scope>NUCLEOTIDE SEQUENCE [LARGE SCALE GENOMIC DNA]</scope>
    <source>
        <strain evidence="3">Kingella_eburonensis</strain>
    </source>
</reference>
<dbReference type="Pfam" id="PF06048">
    <property type="entry name" value="DUF927"/>
    <property type="match status" value="1"/>
</dbReference>
<dbReference type="EMBL" id="FXUV01000054">
    <property type="protein sequence ID" value="SMQ13292.1"/>
    <property type="molecule type" value="Genomic_DNA"/>
</dbReference>
<name>A0A238HIR0_9NEIS</name>
<feature type="domain" description="DUF927" evidence="1">
    <location>
        <begin position="18"/>
        <end position="303"/>
    </location>
</feature>
<evidence type="ECO:0000313" key="3">
    <source>
        <dbReference type="EMBL" id="SNB81821.1"/>
    </source>
</evidence>
<dbReference type="STRING" id="1522312.GCA_900177895_02022"/>
<evidence type="ECO:0000259" key="1">
    <source>
        <dbReference type="Pfam" id="PF06048"/>
    </source>
</evidence>
<organism evidence="2">
    <name type="scientific">Kingella negevensis</name>
    <dbReference type="NCBI Taxonomy" id="1522312"/>
    <lineage>
        <taxon>Bacteria</taxon>
        <taxon>Pseudomonadati</taxon>
        <taxon>Pseudomonadota</taxon>
        <taxon>Betaproteobacteria</taxon>
        <taxon>Neisseriales</taxon>
        <taxon>Neisseriaceae</taxon>
        <taxon>Kingella</taxon>
    </lineage>
</organism>
<accession>A0A238HIR0</accession>
<dbReference type="AlphaFoldDB" id="A0A238HIR0"/>
<keyword evidence="4" id="KW-1185">Reference proteome</keyword>
<protein>
    <recommendedName>
        <fullName evidence="1">DUF927 domain-containing protein</fullName>
    </recommendedName>
</protein>
<dbReference type="EMBL" id="FXUV02000058">
    <property type="protein sequence ID" value="SNB81821.1"/>
    <property type="molecule type" value="Genomic_DNA"/>
</dbReference>
<sequence length="568" mass="62788">MAILSINQFEEVSLKPRYKCDKTGVFYIAVETGKDGETYEKPPLRLSDSIELIGRGRDTDGNHYRIIEWRDCLTKQTKTAALPMAEIGQNWQALLKNGITVHSGRRKRELLADYLQTNGLHTPYTVTEKCGWQNGAYVLPNGEIIHNPNSKKAERIIYNGDTSQNTAYTVSGSLKEWQDNVAQYASGNSRLLLAIGTALAAPLLAMVGEQNGGFHIYGDSSDGKTTAALVALSVFGNPQALKMTWRGTDLGFSNAALARNDGLLVLDEIGEAHPKTISKTAYSVINGKSKIQGAKDGGNRTSQEWRVLLFSTGEYSLNAYMKAAAEKWEAGQAVRLPSIPAAKQYGIYEHLHDFSNGADLSEHLQTATAKQYGTAGREWIKQLAQIPPERIQAAQNAFMQSLPSLDGQARRVAKRFALVAAALELSGSITGLAQGVGMVGIKQCFDDWLALNGVGKQEDRQIIENAIAFMQLYAHSPRFASWNSEITSNEHAGYRKTSQTELDEYWVIPKVFEDEILQGKDVLKGCLVLHGIGWLKKNGKRWKMQRFQNGRFYVLSNSIPPENPDNLE</sequence>
<dbReference type="InterPro" id="IPR009270">
    <property type="entry name" value="DUF927"/>
</dbReference>
<gene>
    <name evidence="2" type="ORF">KEBURONENSIS_01958</name>
    <name evidence="3" type="ORF">KEBURONENSIS_01966</name>
</gene>
<dbReference type="Proteomes" id="UP000215450">
    <property type="component" value="Unassembled WGS sequence"/>
</dbReference>